<proteinExistence type="predicted"/>
<name>A0A9Q1J7V5_SYNKA</name>
<dbReference type="AlphaFoldDB" id="A0A9Q1J7V5"/>
<accession>A0A9Q1J7V5</accession>
<gene>
    <name evidence="1" type="ORF">SKAU_G00105740</name>
</gene>
<evidence type="ECO:0000313" key="1">
    <source>
        <dbReference type="EMBL" id="KAJ8370546.1"/>
    </source>
</evidence>
<dbReference type="EMBL" id="JAINUF010000003">
    <property type="protein sequence ID" value="KAJ8370546.1"/>
    <property type="molecule type" value="Genomic_DNA"/>
</dbReference>
<comment type="caution">
    <text evidence="1">The sequence shown here is derived from an EMBL/GenBank/DDBJ whole genome shotgun (WGS) entry which is preliminary data.</text>
</comment>
<reference evidence="1" key="1">
    <citation type="journal article" date="2023" name="Science">
        <title>Genome structures resolve the early diversification of teleost fishes.</title>
        <authorList>
            <person name="Parey E."/>
            <person name="Louis A."/>
            <person name="Montfort J."/>
            <person name="Bouchez O."/>
            <person name="Roques C."/>
            <person name="Iampietro C."/>
            <person name="Lluch J."/>
            <person name="Castinel A."/>
            <person name="Donnadieu C."/>
            <person name="Desvignes T."/>
            <person name="Floi Bucao C."/>
            <person name="Jouanno E."/>
            <person name="Wen M."/>
            <person name="Mejri S."/>
            <person name="Dirks R."/>
            <person name="Jansen H."/>
            <person name="Henkel C."/>
            <person name="Chen W.J."/>
            <person name="Zahm M."/>
            <person name="Cabau C."/>
            <person name="Klopp C."/>
            <person name="Thompson A.W."/>
            <person name="Robinson-Rechavi M."/>
            <person name="Braasch I."/>
            <person name="Lecointre G."/>
            <person name="Bobe J."/>
            <person name="Postlethwait J.H."/>
            <person name="Berthelot C."/>
            <person name="Roest Crollius H."/>
            <person name="Guiguen Y."/>
        </authorList>
    </citation>
    <scope>NUCLEOTIDE SEQUENCE</scope>
    <source>
        <strain evidence="1">WJC10195</strain>
    </source>
</reference>
<protein>
    <submittedName>
        <fullName evidence="1">Uncharacterized protein</fullName>
    </submittedName>
</protein>
<evidence type="ECO:0000313" key="2">
    <source>
        <dbReference type="Proteomes" id="UP001152622"/>
    </source>
</evidence>
<dbReference type="Proteomes" id="UP001152622">
    <property type="component" value="Chromosome 3"/>
</dbReference>
<organism evidence="1 2">
    <name type="scientific">Synaphobranchus kaupii</name>
    <name type="common">Kaup's arrowtooth eel</name>
    <dbReference type="NCBI Taxonomy" id="118154"/>
    <lineage>
        <taxon>Eukaryota</taxon>
        <taxon>Metazoa</taxon>
        <taxon>Chordata</taxon>
        <taxon>Craniata</taxon>
        <taxon>Vertebrata</taxon>
        <taxon>Euteleostomi</taxon>
        <taxon>Actinopterygii</taxon>
        <taxon>Neopterygii</taxon>
        <taxon>Teleostei</taxon>
        <taxon>Anguilliformes</taxon>
        <taxon>Synaphobranchidae</taxon>
        <taxon>Synaphobranchus</taxon>
    </lineage>
</organism>
<keyword evidence="2" id="KW-1185">Reference proteome</keyword>
<sequence length="121" mass="13231">MAIQLGVARGHLLKMCSLPHSLLKPQDSWIPVHEPEPWLHAMRLAPLTRPPKWADKFRATKVFKFMPVRDESALEQNRVSEARALPVLSCGHSGLGASASITPCSEPACASLHLTVGSEVM</sequence>